<keyword evidence="3 7" id="KW-0547">Nucleotide-binding</keyword>
<keyword evidence="4 7" id="KW-0067">ATP-binding</keyword>
<keyword evidence="6 7" id="KW-0472">Membrane</keyword>
<dbReference type="InterPro" id="IPR005893">
    <property type="entry name" value="PotA-like"/>
</dbReference>
<evidence type="ECO:0000256" key="5">
    <source>
        <dbReference type="ARBA" id="ARBA00022967"/>
    </source>
</evidence>
<dbReference type="GO" id="GO:0005524">
    <property type="term" value="F:ATP binding"/>
    <property type="evidence" value="ECO:0007669"/>
    <property type="project" value="UniProtKB-KW"/>
</dbReference>
<evidence type="ECO:0000256" key="6">
    <source>
        <dbReference type="ARBA" id="ARBA00023136"/>
    </source>
</evidence>
<dbReference type="PANTHER" id="PTHR42781">
    <property type="entry name" value="SPERMIDINE/PUTRESCINE IMPORT ATP-BINDING PROTEIN POTA"/>
    <property type="match status" value="1"/>
</dbReference>
<dbReference type="PANTHER" id="PTHR42781:SF6">
    <property type="entry name" value="SPERMIDINE_PUTRESCINE IMPORT ATP-BINDING PROTEIN POTA"/>
    <property type="match status" value="1"/>
</dbReference>
<dbReference type="InterPro" id="IPR050093">
    <property type="entry name" value="ABC_SmlMolc_Importer"/>
</dbReference>
<dbReference type="Proteomes" id="UP000295783">
    <property type="component" value="Unassembled WGS sequence"/>
</dbReference>
<gene>
    <name evidence="7" type="primary">potA</name>
    <name evidence="9" type="ORF">A8950_3385</name>
</gene>
<dbReference type="InterPro" id="IPR003593">
    <property type="entry name" value="AAA+_ATPase"/>
</dbReference>
<dbReference type="GO" id="GO:0015417">
    <property type="term" value="F:ABC-type polyamine transporter activity"/>
    <property type="evidence" value="ECO:0007669"/>
    <property type="project" value="UniProtKB-EC"/>
</dbReference>
<dbReference type="Gene3D" id="3.40.50.300">
    <property type="entry name" value="P-loop containing nucleotide triphosphate hydrolases"/>
    <property type="match status" value="1"/>
</dbReference>
<accession>A0A4R6WQU2</accession>
<evidence type="ECO:0000256" key="4">
    <source>
        <dbReference type="ARBA" id="ARBA00022840"/>
    </source>
</evidence>
<evidence type="ECO:0000256" key="3">
    <source>
        <dbReference type="ARBA" id="ARBA00022741"/>
    </source>
</evidence>
<evidence type="ECO:0000256" key="1">
    <source>
        <dbReference type="ARBA" id="ARBA00022448"/>
    </source>
</evidence>
<comment type="function">
    <text evidence="7">Part of the ABC transporter complex PotABCD involved in spermidine/putrescine import. Responsible for energy coupling to the transport system.</text>
</comment>
<dbReference type="GO" id="GO:0043190">
    <property type="term" value="C:ATP-binding cassette (ABC) transporter complex"/>
    <property type="evidence" value="ECO:0007669"/>
    <property type="project" value="InterPro"/>
</dbReference>
<dbReference type="InterPro" id="IPR013611">
    <property type="entry name" value="Transp-assoc_OB_typ2"/>
</dbReference>
<evidence type="ECO:0000313" key="9">
    <source>
        <dbReference type="EMBL" id="TDQ78922.1"/>
    </source>
</evidence>
<dbReference type="EMBL" id="SNYW01000012">
    <property type="protein sequence ID" value="TDQ78922.1"/>
    <property type="molecule type" value="Genomic_DNA"/>
</dbReference>
<evidence type="ECO:0000256" key="2">
    <source>
        <dbReference type="ARBA" id="ARBA00022475"/>
    </source>
</evidence>
<protein>
    <recommendedName>
        <fullName evidence="7">Spermidine/putrescine import ATP-binding protein PotA</fullName>
        <ecNumber evidence="7">7.6.2.11</ecNumber>
    </recommendedName>
</protein>
<keyword evidence="5 7" id="KW-1278">Translocase</keyword>
<feature type="domain" description="ABC transporter" evidence="8">
    <location>
        <begin position="9"/>
        <end position="240"/>
    </location>
</feature>
<proteinExistence type="inferred from homology"/>
<dbReference type="SUPFAM" id="SSF50331">
    <property type="entry name" value="MOP-like"/>
    <property type="match status" value="1"/>
</dbReference>
<evidence type="ECO:0000256" key="7">
    <source>
        <dbReference type="RuleBase" id="RU364083"/>
    </source>
</evidence>
<name>A0A4R6WQU2_9PROT</name>
<dbReference type="Pfam" id="PF00005">
    <property type="entry name" value="ABC_tran"/>
    <property type="match status" value="1"/>
</dbReference>
<sequence length="364" mass="40090">MGTSTDPFVVFSDVQKTYDGEILVVKNLNLTIERGEFLTLLGPSGSGKTTTLMMLAGFEVPTHGRIEIDKVEVNNVAPHKRNIGMVFQNYALFPHMTVEENLAFPLQVRKVPKSEIAAKVERALDMVQMPAMGKRRPAQLSGGQQQRVALARALVFDPKLVLMDEPLGALDKQLREHMQIEIKHIHERLGVTIVYVTHDQSEALTMSDRVAVFNDGIIQQLARPADLYERPENSFVAQFIGENNRLNGKVTSIGNGACTVAIEGQGQVAATPISVRDAGSPTTLSLRPERVRINPEAGQYPNQFEAEVQELIYLGDHTRCRVSVLGNANFIVKVPNAEGVPAMSPGQKVRVAWKAEDCRALDAF</sequence>
<comment type="caution">
    <text evidence="9">The sequence shown here is derived from an EMBL/GenBank/DDBJ whole genome shotgun (WGS) entry which is preliminary data.</text>
</comment>
<dbReference type="InterPro" id="IPR017871">
    <property type="entry name" value="ABC_transporter-like_CS"/>
</dbReference>
<dbReference type="RefSeq" id="WP_133614824.1">
    <property type="nucleotide sequence ID" value="NZ_SNYW01000012.1"/>
</dbReference>
<evidence type="ECO:0000313" key="10">
    <source>
        <dbReference type="Proteomes" id="UP000295783"/>
    </source>
</evidence>
<dbReference type="AlphaFoldDB" id="A0A4R6WQU2"/>
<dbReference type="Pfam" id="PF08402">
    <property type="entry name" value="TOBE_2"/>
    <property type="match status" value="1"/>
</dbReference>
<dbReference type="Gene3D" id="2.40.50.100">
    <property type="match status" value="1"/>
</dbReference>
<reference evidence="9 10" key="1">
    <citation type="submission" date="2019-03" db="EMBL/GenBank/DDBJ databases">
        <title>Genomic Encyclopedia of Type Strains, Phase III (KMG-III): the genomes of soil and plant-associated and newly described type strains.</title>
        <authorList>
            <person name="Whitman W."/>
        </authorList>
    </citation>
    <scope>NUCLEOTIDE SEQUENCE [LARGE SCALE GENOMIC DNA]</scope>
    <source>
        <strain evidence="9 10">CGMCC 1.7660</strain>
    </source>
</reference>
<dbReference type="PROSITE" id="PS00211">
    <property type="entry name" value="ABC_TRANSPORTER_1"/>
    <property type="match status" value="1"/>
</dbReference>
<dbReference type="InterPro" id="IPR008995">
    <property type="entry name" value="Mo/tungstate-bd_C_term_dom"/>
</dbReference>
<dbReference type="SMART" id="SM00382">
    <property type="entry name" value="AAA"/>
    <property type="match status" value="1"/>
</dbReference>
<comment type="subunit">
    <text evidence="7">The complex is composed of two ATP-binding proteins (PotA), two transmembrane proteins (PotB and PotC) and a solute-binding protein (PotD).</text>
</comment>
<comment type="similarity">
    <text evidence="7">Belongs to the ABC transporter superfamily. Spermidine/putrescine importer (TC 3.A.1.11.1) family.</text>
</comment>
<dbReference type="OrthoDB" id="9802264at2"/>
<keyword evidence="2 7" id="KW-1003">Cell membrane</keyword>
<evidence type="ECO:0000259" key="8">
    <source>
        <dbReference type="PROSITE" id="PS50893"/>
    </source>
</evidence>
<dbReference type="EC" id="7.6.2.11" evidence="7"/>
<dbReference type="PROSITE" id="PS50893">
    <property type="entry name" value="ABC_TRANSPORTER_2"/>
    <property type="match status" value="1"/>
</dbReference>
<dbReference type="SUPFAM" id="SSF52540">
    <property type="entry name" value="P-loop containing nucleoside triphosphate hydrolases"/>
    <property type="match status" value="1"/>
</dbReference>
<dbReference type="GO" id="GO:0016887">
    <property type="term" value="F:ATP hydrolysis activity"/>
    <property type="evidence" value="ECO:0007669"/>
    <property type="project" value="InterPro"/>
</dbReference>
<comment type="catalytic activity">
    <reaction evidence="7">
        <text>ATP + H2O + polyamine-[polyamine-binding protein]Side 1 = ADP + phosphate + polyamineSide 2 + [polyamine-binding protein]Side 1.</text>
        <dbReference type="EC" id="7.6.2.11"/>
    </reaction>
</comment>
<dbReference type="FunFam" id="3.40.50.300:FF:000042">
    <property type="entry name" value="Maltose/maltodextrin ABC transporter, ATP-binding protein"/>
    <property type="match status" value="1"/>
</dbReference>
<dbReference type="InterPro" id="IPR003439">
    <property type="entry name" value="ABC_transporter-like_ATP-bd"/>
</dbReference>
<dbReference type="NCBIfam" id="TIGR01187">
    <property type="entry name" value="potA"/>
    <property type="match status" value="1"/>
</dbReference>
<dbReference type="InterPro" id="IPR027417">
    <property type="entry name" value="P-loop_NTPase"/>
</dbReference>
<organism evidence="9 10">
    <name type="scientific">Dongia mobilis</name>
    <dbReference type="NCBI Taxonomy" id="578943"/>
    <lineage>
        <taxon>Bacteria</taxon>
        <taxon>Pseudomonadati</taxon>
        <taxon>Pseudomonadota</taxon>
        <taxon>Alphaproteobacteria</taxon>
        <taxon>Rhodospirillales</taxon>
        <taxon>Dongiaceae</taxon>
        <taxon>Dongia</taxon>
    </lineage>
</organism>
<keyword evidence="1 7" id="KW-0813">Transport</keyword>
<keyword evidence="10" id="KW-1185">Reference proteome</keyword>